<dbReference type="InterPro" id="IPR036909">
    <property type="entry name" value="Cyt_c-like_dom_sf"/>
</dbReference>
<dbReference type="InterPro" id="IPR009056">
    <property type="entry name" value="Cyt_c-like_dom"/>
</dbReference>
<dbReference type="SUPFAM" id="SSF63825">
    <property type="entry name" value="YWTD domain"/>
    <property type="match status" value="1"/>
</dbReference>
<dbReference type="Proteomes" id="UP000306402">
    <property type="component" value="Unassembled WGS sequence"/>
</dbReference>
<keyword evidence="2 4" id="KW-0479">Metal-binding</keyword>
<dbReference type="GO" id="GO:0046872">
    <property type="term" value="F:metal ion binding"/>
    <property type="evidence" value="ECO:0007669"/>
    <property type="project" value="UniProtKB-KW"/>
</dbReference>
<dbReference type="GO" id="GO:0020037">
    <property type="term" value="F:heme binding"/>
    <property type="evidence" value="ECO:0007669"/>
    <property type="project" value="InterPro"/>
</dbReference>
<dbReference type="PANTHER" id="PTHR33546">
    <property type="entry name" value="LARGE, MULTIFUNCTIONAL SECRETED PROTEIN-RELATED"/>
    <property type="match status" value="1"/>
</dbReference>
<comment type="caution">
    <text evidence="6">The sequence shown here is derived from an EMBL/GenBank/DDBJ whole genome shotgun (WGS) entry which is preliminary data.</text>
</comment>
<evidence type="ECO:0000256" key="1">
    <source>
        <dbReference type="ARBA" id="ARBA00022617"/>
    </source>
</evidence>
<dbReference type="Pfam" id="PF23500">
    <property type="entry name" value="DUF7133"/>
    <property type="match status" value="1"/>
</dbReference>
<dbReference type="Gene3D" id="1.10.760.10">
    <property type="entry name" value="Cytochrome c-like domain"/>
    <property type="match status" value="1"/>
</dbReference>
<organism evidence="6 7">
    <name type="scientific">Dyadobacter luticola</name>
    <dbReference type="NCBI Taxonomy" id="1979387"/>
    <lineage>
        <taxon>Bacteria</taxon>
        <taxon>Pseudomonadati</taxon>
        <taxon>Bacteroidota</taxon>
        <taxon>Cytophagia</taxon>
        <taxon>Cytophagales</taxon>
        <taxon>Spirosomataceae</taxon>
        <taxon>Dyadobacter</taxon>
    </lineage>
</organism>
<dbReference type="RefSeq" id="WP_138363973.1">
    <property type="nucleotide sequence ID" value="NZ_VCEJ01000002.1"/>
</dbReference>
<dbReference type="InterPro" id="IPR055557">
    <property type="entry name" value="DUF7133"/>
</dbReference>
<dbReference type="PANTHER" id="PTHR33546:SF1">
    <property type="entry name" value="LARGE, MULTIFUNCTIONAL SECRETED PROTEIN"/>
    <property type="match status" value="1"/>
</dbReference>
<dbReference type="Pfam" id="PF00034">
    <property type="entry name" value="Cytochrom_C"/>
    <property type="match status" value="1"/>
</dbReference>
<feature type="domain" description="Cytochrome c" evidence="5">
    <location>
        <begin position="643"/>
        <end position="740"/>
    </location>
</feature>
<accession>A0A5R9L2J7</accession>
<name>A0A5R9L2J7_9BACT</name>
<reference evidence="6 7" key="1">
    <citation type="submission" date="2019-05" db="EMBL/GenBank/DDBJ databases">
        <authorList>
            <person name="Qu J.-H."/>
        </authorList>
    </citation>
    <scope>NUCLEOTIDE SEQUENCE [LARGE SCALE GENOMIC DNA]</scope>
    <source>
        <strain evidence="6 7">T17</strain>
    </source>
</reference>
<evidence type="ECO:0000313" key="7">
    <source>
        <dbReference type="Proteomes" id="UP000306402"/>
    </source>
</evidence>
<evidence type="ECO:0000259" key="5">
    <source>
        <dbReference type="PROSITE" id="PS51007"/>
    </source>
</evidence>
<dbReference type="AlphaFoldDB" id="A0A5R9L2J7"/>
<protein>
    <submittedName>
        <fullName evidence="6">Dehydrogenase</fullName>
    </submittedName>
</protein>
<proteinExistence type="predicted"/>
<dbReference type="PROSITE" id="PS51007">
    <property type="entry name" value="CYTC"/>
    <property type="match status" value="1"/>
</dbReference>
<keyword evidence="3 4" id="KW-0408">Iron</keyword>
<dbReference type="EMBL" id="VCEJ01000002">
    <property type="protein sequence ID" value="TLV02763.1"/>
    <property type="molecule type" value="Genomic_DNA"/>
</dbReference>
<evidence type="ECO:0000256" key="4">
    <source>
        <dbReference type="PROSITE-ProRule" id="PRU00433"/>
    </source>
</evidence>
<evidence type="ECO:0000256" key="3">
    <source>
        <dbReference type="ARBA" id="ARBA00023004"/>
    </source>
</evidence>
<dbReference type="OrthoDB" id="9808161at2"/>
<gene>
    <name evidence="6" type="ORF">FEN17_03840</name>
</gene>
<sequence length="774" mass="86407">MKKYRYPFLFLAVSFTLVYCKTNKQTTAGQTTSTTAEVTKQEIPAAGTPGKSPFIPAGNTIAKMQVEDGFEVKLVASEPLVSSPVAMVFDDKARMWVVEMTGYMPDTIGTGEDIPNGNIVILEDKNKDGVYDDRKVIIDSLVLPRAICLIENGILVAEPTNLWFYEIKNDVAGKRTLVDPKYTEGGNVEHQPNGLLRAMDNWIYNAKSDKRYRKVGNKWLIEHTHFRGQWGICQDNYGRLYYNNNSQNLLGDYFPAGLGAWNKNQRTVAGYNEKSVANNKVYPLHPTPGVNRGYMKNILDDSLRLNDFTAAAGPVIYRGDLFGKPFDFNAFVPEPSANLIKRNIIDEKGYVVKGEQAYKGKEFLASTDERFRPVSLYNAPDGAMYILDMYRGIIQHKTYLTPYLKDQIGKRNLTQPLSAGRIYKVVPKKSNAKPVMIPDGANDLVKLLGHSNGWVRDRAQQKLIDGKYNQTVPALREALKQTANPLLAIHALWTLEGLNSLKPEEVISWLRQSNWMYKMQGLYASATLMTPTSYKQFASNFEGMIAENDTLSAPYIALNCYSLAKFDTTVSQSLLTKLATKYPNNRYVSDAVISNMQDREELFQNNITASLGNPDLLLNKQLQKVIAGVKSAQGNRNPDMLKKQFPKGEALFTSICQTCHGPDGGGVRSLAPPLNQSEWVTGNKDKLISIVLFGLTGPVKVNGHVYQTPEVSGDMPGIGYDKDMPSEDIAQLLSFIRKSWRNNGDNVSTEEVLKVRTKLTGREKAFTESELNGI</sequence>
<evidence type="ECO:0000256" key="2">
    <source>
        <dbReference type="ARBA" id="ARBA00022723"/>
    </source>
</evidence>
<dbReference type="GO" id="GO:0009055">
    <property type="term" value="F:electron transfer activity"/>
    <property type="evidence" value="ECO:0007669"/>
    <property type="project" value="InterPro"/>
</dbReference>
<keyword evidence="7" id="KW-1185">Reference proteome</keyword>
<keyword evidence="1 4" id="KW-0349">Heme</keyword>
<dbReference type="SUPFAM" id="SSF46626">
    <property type="entry name" value="Cytochrome c"/>
    <property type="match status" value="1"/>
</dbReference>
<evidence type="ECO:0000313" key="6">
    <source>
        <dbReference type="EMBL" id="TLV02763.1"/>
    </source>
</evidence>